<sequence>MSQSNSTEWHILRTLGWILNGRLAKYGPSSHKTKLARRCILLEVTLRETLALINSDSDMLRTYEGKYLRPMIQLLNSLVNKRVVTSEESSSSPKSEYSMLRCLISFLQVNSNDFDRRAQLFDLVHSTRGDLPIFHIASPDIAKDAYKKVSRFHDSLIEILNSLKTTSTIAHRKRARSPSRESGDFLIHSIDRVSDPQFREHTKITINALHSHLVCKAHKIMLRLEKELQGELDLFLSGCQNTELWHEIRCQCYMSGIPTHQVDNICETLPEFPDQRIQLIVDVDADPDKVHYSTLSTSRTYPEATFSRSLDYLIEAGLLQEINLKNISSLPANIFSRKEKYTLAHALGICFLNFFDAGFMKQSWNSSSILFLVPKSRRTQDGFLYIHCSPQETYHEEPYFSGHPVLTAFARLLLEIYCGEPFLPENENLEHLFMWAKLSAAVDRLQNHDQSSYLKAVSGCLRLTQQLYAQEDCEDLDAKVRELVYEEIVKHLESELGGLTRKRQLVEHNPSEKHPIPISQNATPDYRYDHRPPSTPLAESRNKFNIAIICALPIEADAVQAMFDKTHKGNQAYTKASQDENIYTTGRIGNYNIVLCHLPRIGNTGAASAAKSLQLSYPDIELTLVVGICGGIPLRAINDEAEVHLGDIIISDSLIKYDLGQQLPDKFQRRGYESALRLPGPRVQGLLAKLKTTESKNDFQEHMLQCLQALQKQRKQYQYPGVEHDKLFPADYNHRPRNQASLNHCKCSHCRVEDDPMCDRMRKRDCNVVGCAANPVSRVRHNEGNTQPLFHIGKIGCADTVMKSGTHRDQLAKEEDIIGLEMEGSGVWSHGPCLVIKGVSDYADSHKNDKWQPYAAATAASAAKAFLHFWASNP</sequence>
<accession>A0AAV9VGX5</accession>
<gene>
    <name evidence="4" type="ORF">TWF730_006309</name>
</gene>
<dbReference type="Gene3D" id="3.40.50.1580">
    <property type="entry name" value="Nucleoside phosphorylase domain"/>
    <property type="match status" value="1"/>
</dbReference>
<dbReference type="InterPro" id="IPR053137">
    <property type="entry name" value="NLR-like"/>
</dbReference>
<evidence type="ECO:0000313" key="5">
    <source>
        <dbReference type="Proteomes" id="UP001373714"/>
    </source>
</evidence>
<organism evidence="4 5">
    <name type="scientific">Orbilia blumenaviensis</name>
    <dbReference type="NCBI Taxonomy" id="1796055"/>
    <lineage>
        <taxon>Eukaryota</taxon>
        <taxon>Fungi</taxon>
        <taxon>Dikarya</taxon>
        <taxon>Ascomycota</taxon>
        <taxon>Pezizomycotina</taxon>
        <taxon>Orbiliomycetes</taxon>
        <taxon>Orbiliales</taxon>
        <taxon>Orbiliaceae</taxon>
        <taxon>Orbilia</taxon>
    </lineage>
</organism>
<dbReference type="SUPFAM" id="SSF53167">
    <property type="entry name" value="Purine and uridine phosphorylases"/>
    <property type="match status" value="1"/>
</dbReference>
<dbReference type="GO" id="GO:0009116">
    <property type="term" value="P:nucleoside metabolic process"/>
    <property type="evidence" value="ECO:0007669"/>
    <property type="project" value="InterPro"/>
</dbReference>
<dbReference type="Proteomes" id="UP001373714">
    <property type="component" value="Unassembled WGS sequence"/>
</dbReference>
<protein>
    <recommendedName>
        <fullName evidence="6">Nucleoside phosphorylase domain-containing protein</fullName>
    </recommendedName>
</protein>
<keyword evidence="5" id="KW-1185">Reference proteome</keyword>
<dbReference type="PANTHER" id="PTHR46082:SF6">
    <property type="entry name" value="AAA+ ATPASE DOMAIN-CONTAINING PROTEIN-RELATED"/>
    <property type="match status" value="1"/>
</dbReference>
<evidence type="ECO:0000259" key="3">
    <source>
        <dbReference type="Pfam" id="PF24476"/>
    </source>
</evidence>
<dbReference type="AlphaFoldDB" id="A0AAV9VGX5"/>
<name>A0AAV9VGX5_9PEZI</name>
<comment type="caution">
    <text evidence="4">The sequence shown here is derived from an EMBL/GenBank/DDBJ whole genome shotgun (WGS) entry which is preliminary data.</text>
</comment>
<evidence type="ECO:0000256" key="1">
    <source>
        <dbReference type="SAM" id="MobiDB-lite"/>
    </source>
</evidence>
<dbReference type="InterPro" id="IPR056002">
    <property type="entry name" value="DUF7580"/>
</dbReference>
<dbReference type="PANTHER" id="PTHR46082">
    <property type="entry name" value="ATP/GTP-BINDING PROTEIN-RELATED"/>
    <property type="match status" value="1"/>
</dbReference>
<dbReference type="Pfam" id="PF24476">
    <property type="entry name" value="DUF7580"/>
    <property type="match status" value="1"/>
</dbReference>
<evidence type="ECO:0000259" key="2">
    <source>
        <dbReference type="Pfam" id="PF01048"/>
    </source>
</evidence>
<feature type="domain" description="Nucleoside phosphorylase" evidence="2">
    <location>
        <begin position="546"/>
        <end position="664"/>
    </location>
</feature>
<reference evidence="4 5" key="1">
    <citation type="submission" date="2019-10" db="EMBL/GenBank/DDBJ databases">
        <authorList>
            <person name="Palmer J.M."/>
        </authorList>
    </citation>
    <scope>NUCLEOTIDE SEQUENCE [LARGE SCALE GENOMIC DNA]</scope>
    <source>
        <strain evidence="4 5">TWF730</strain>
    </source>
</reference>
<dbReference type="InterPro" id="IPR035994">
    <property type="entry name" value="Nucleoside_phosphorylase_sf"/>
</dbReference>
<feature type="region of interest" description="Disordered" evidence="1">
    <location>
        <begin position="507"/>
        <end position="526"/>
    </location>
</feature>
<dbReference type="Pfam" id="PF01048">
    <property type="entry name" value="PNP_UDP_1"/>
    <property type="match status" value="1"/>
</dbReference>
<evidence type="ECO:0000313" key="4">
    <source>
        <dbReference type="EMBL" id="KAK6360156.1"/>
    </source>
</evidence>
<evidence type="ECO:0008006" key="6">
    <source>
        <dbReference type="Google" id="ProtNLM"/>
    </source>
</evidence>
<proteinExistence type="predicted"/>
<dbReference type="InterPro" id="IPR000845">
    <property type="entry name" value="Nucleoside_phosphorylase_d"/>
</dbReference>
<dbReference type="EMBL" id="JAVHNS010000003">
    <property type="protein sequence ID" value="KAK6360156.1"/>
    <property type="molecule type" value="Genomic_DNA"/>
</dbReference>
<dbReference type="GO" id="GO:0003824">
    <property type="term" value="F:catalytic activity"/>
    <property type="evidence" value="ECO:0007669"/>
    <property type="project" value="InterPro"/>
</dbReference>
<feature type="domain" description="DUF7580" evidence="3">
    <location>
        <begin position="195"/>
        <end position="496"/>
    </location>
</feature>